<feature type="transmembrane region" description="Helical" evidence="9">
    <location>
        <begin position="329"/>
        <end position="348"/>
    </location>
</feature>
<keyword evidence="3" id="KW-1003">Cell membrane</keyword>
<feature type="transmembrane region" description="Helical" evidence="9">
    <location>
        <begin position="12"/>
        <end position="33"/>
    </location>
</feature>
<evidence type="ECO:0000256" key="6">
    <source>
        <dbReference type="ARBA" id="ARBA00023136"/>
    </source>
</evidence>
<dbReference type="PANTHER" id="PTHR42643:SF38">
    <property type="entry name" value="IONOTROPIC RECEPTOR 100A"/>
    <property type="match status" value="1"/>
</dbReference>
<proteinExistence type="inferred from homology"/>
<dbReference type="EMBL" id="JABSTV010001252">
    <property type="protein sequence ID" value="KAH7948122.1"/>
    <property type="molecule type" value="Genomic_DNA"/>
</dbReference>
<name>A0A9D4SUY1_RHISA</name>
<dbReference type="AlphaFoldDB" id="A0A9D4SUY1"/>
<feature type="transmembrane region" description="Helical" evidence="9">
    <location>
        <begin position="195"/>
        <end position="212"/>
    </location>
</feature>
<keyword evidence="8" id="KW-0325">Glycoprotein</keyword>
<keyword evidence="7" id="KW-0675">Receptor</keyword>
<evidence type="ECO:0000259" key="10">
    <source>
        <dbReference type="Pfam" id="PF00060"/>
    </source>
</evidence>
<evidence type="ECO:0000313" key="11">
    <source>
        <dbReference type="EMBL" id="KAH7948122.1"/>
    </source>
</evidence>
<evidence type="ECO:0000256" key="8">
    <source>
        <dbReference type="ARBA" id="ARBA00023180"/>
    </source>
</evidence>
<reference evidence="11" key="2">
    <citation type="submission" date="2021-09" db="EMBL/GenBank/DDBJ databases">
        <authorList>
            <person name="Jia N."/>
            <person name="Wang J."/>
            <person name="Shi W."/>
            <person name="Du L."/>
            <person name="Sun Y."/>
            <person name="Zhan W."/>
            <person name="Jiang J."/>
            <person name="Wang Q."/>
            <person name="Zhang B."/>
            <person name="Ji P."/>
            <person name="Sakyi L.B."/>
            <person name="Cui X."/>
            <person name="Yuan T."/>
            <person name="Jiang B."/>
            <person name="Yang W."/>
            <person name="Lam T.T.-Y."/>
            <person name="Chang Q."/>
            <person name="Ding S."/>
            <person name="Wang X."/>
            <person name="Zhu J."/>
            <person name="Ruan X."/>
            <person name="Zhao L."/>
            <person name="Wei J."/>
            <person name="Que T."/>
            <person name="Du C."/>
            <person name="Cheng J."/>
            <person name="Dai P."/>
            <person name="Han X."/>
            <person name="Huang E."/>
            <person name="Gao Y."/>
            <person name="Liu J."/>
            <person name="Shao H."/>
            <person name="Ye R."/>
            <person name="Li L."/>
            <person name="Wei W."/>
            <person name="Wang X."/>
            <person name="Wang C."/>
            <person name="Huo Q."/>
            <person name="Li W."/>
            <person name="Guo W."/>
            <person name="Chen H."/>
            <person name="Chen S."/>
            <person name="Zhou L."/>
            <person name="Zhou L."/>
            <person name="Ni X."/>
            <person name="Tian J."/>
            <person name="Zhou Y."/>
            <person name="Sheng Y."/>
            <person name="Liu T."/>
            <person name="Pan Y."/>
            <person name="Xia L."/>
            <person name="Li J."/>
            <person name="Zhao F."/>
            <person name="Cao W."/>
        </authorList>
    </citation>
    <scope>NUCLEOTIDE SEQUENCE</scope>
    <source>
        <strain evidence="11">Rsan-2018</strain>
        <tissue evidence="11">Larvae</tissue>
    </source>
</reference>
<evidence type="ECO:0000313" key="12">
    <source>
        <dbReference type="Proteomes" id="UP000821837"/>
    </source>
</evidence>
<comment type="similarity">
    <text evidence="2">Belongs to the glutamate-gated ion channel (TC 1.A.10.1) family.</text>
</comment>
<evidence type="ECO:0000256" key="3">
    <source>
        <dbReference type="ARBA" id="ARBA00022475"/>
    </source>
</evidence>
<comment type="subcellular location">
    <subcellularLocation>
        <location evidence="1">Cell membrane</location>
        <topology evidence="1">Multi-pass membrane protein</topology>
    </subcellularLocation>
</comment>
<keyword evidence="5 9" id="KW-1133">Transmembrane helix</keyword>
<dbReference type="Gene3D" id="1.10.287.70">
    <property type="match status" value="2"/>
</dbReference>
<keyword evidence="12" id="KW-1185">Reference proteome</keyword>
<keyword evidence="4 9" id="KW-0812">Transmembrane</keyword>
<sequence length="564" mass="65036">MPERTDLRIVSAVWWLAIVVLMNAFAGQMRACLMVKSELKRINTLDDIAEKPHLKVYLLKNTVASRYLESSQGAAERKVWSMIRRNGTDLYGLLRFPEEMLHEIVQEKAVAGKFCARGELGEFYAGTEAMYTLIFAGYMNRQMNETLRKRIKRIAMAFIESGIYEHMYHIAIPSLDRCSVAEEGEELRLQDLAPVFYLYEAFCLASILVFLAEFTDITLPAVARAADRDVLADPTPPISVIPVNIMAGRNRTRETNMAGYLLTFDPQVWALLLFFLAFLSIVMAFLGAIAQKMRRERASVLEIWNEYFWMLFENMFCEASAEMPERTDLRLVSAVWWIAIVVLMNAFAGQMRACLMVKSELKRINTLADIAEKPHLKVYLLKNTVASRYLESSQGAAERKVWSMIRRDRTDLFGLLRFPEEMAGKYCAQGEPGEFYYGTEVLYTLIFTSYMNRQMDETLRKRIKRIATAIGESGLVRHLYDTRLPSLDRCRVVEEGEQLKLEDLASVFYLYAAFCLASILVLVAELLVHRYSPHERRAHRHRRLRRTVPPLFVRPRGTITSRRQ</sequence>
<dbReference type="VEuPathDB" id="VectorBase:RSAN_044436"/>
<dbReference type="GO" id="GO:0050906">
    <property type="term" value="P:detection of stimulus involved in sensory perception"/>
    <property type="evidence" value="ECO:0007669"/>
    <property type="project" value="UniProtKB-ARBA"/>
</dbReference>
<dbReference type="InterPro" id="IPR001320">
    <property type="entry name" value="Iontro_rcpt_C"/>
</dbReference>
<comment type="caution">
    <text evidence="11">The sequence shown here is derived from an EMBL/GenBank/DDBJ whole genome shotgun (WGS) entry which is preliminary data.</text>
</comment>
<evidence type="ECO:0000256" key="5">
    <source>
        <dbReference type="ARBA" id="ARBA00022989"/>
    </source>
</evidence>
<dbReference type="VEuPathDB" id="VectorBase:RSAN_049619"/>
<keyword evidence="6 9" id="KW-0472">Membrane</keyword>
<organism evidence="11 12">
    <name type="scientific">Rhipicephalus sanguineus</name>
    <name type="common">Brown dog tick</name>
    <name type="synonym">Ixodes sanguineus</name>
    <dbReference type="NCBI Taxonomy" id="34632"/>
    <lineage>
        <taxon>Eukaryota</taxon>
        <taxon>Metazoa</taxon>
        <taxon>Ecdysozoa</taxon>
        <taxon>Arthropoda</taxon>
        <taxon>Chelicerata</taxon>
        <taxon>Arachnida</taxon>
        <taxon>Acari</taxon>
        <taxon>Parasitiformes</taxon>
        <taxon>Ixodida</taxon>
        <taxon>Ixodoidea</taxon>
        <taxon>Ixodidae</taxon>
        <taxon>Rhipicephalinae</taxon>
        <taxon>Rhipicephalus</taxon>
        <taxon>Rhipicephalus</taxon>
    </lineage>
</organism>
<gene>
    <name evidence="11" type="ORF">HPB52_018676</name>
</gene>
<dbReference type="InterPro" id="IPR052192">
    <property type="entry name" value="Insect_Ionotropic_Sensory_Rcpt"/>
</dbReference>
<dbReference type="GO" id="GO:0015276">
    <property type="term" value="F:ligand-gated monoatomic ion channel activity"/>
    <property type="evidence" value="ECO:0007669"/>
    <property type="project" value="InterPro"/>
</dbReference>
<accession>A0A9D4SUY1</accession>
<dbReference type="Pfam" id="PF00060">
    <property type="entry name" value="Lig_chan"/>
    <property type="match status" value="1"/>
</dbReference>
<dbReference type="PANTHER" id="PTHR42643">
    <property type="entry name" value="IONOTROPIC RECEPTOR 20A-RELATED"/>
    <property type="match status" value="1"/>
</dbReference>
<dbReference type="Proteomes" id="UP000821837">
    <property type="component" value="Chromosome 6"/>
</dbReference>
<evidence type="ECO:0000256" key="7">
    <source>
        <dbReference type="ARBA" id="ARBA00023170"/>
    </source>
</evidence>
<evidence type="ECO:0000256" key="2">
    <source>
        <dbReference type="ARBA" id="ARBA00008685"/>
    </source>
</evidence>
<reference evidence="11" key="1">
    <citation type="journal article" date="2020" name="Cell">
        <title>Large-Scale Comparative Analyses of Tick Genomes Elucidate Their Genetic Diversity and Vector Capacities.</title>
        <authorList>
            <consortium name="Tick Genome and Microbiome Consortium (TIGMIC)"/>
            <person name="Jia N."/>
            <person name="Wang J."/>
            <person name="Shi W."/>
            <person name="Du L."/>
            <person name="Sun Y."/>
            <person name="Zhan W."/>
            <person name="Jiang J.F."/>
            <person name="Wang Q."/>
            <person name="Zhang B."/>
            <person name="Ji P."/>
            <person name="Bell-Sakyi L."/>
            <person name="Cui X.M."/>
            <person name="Yuan T.T."/>
            <person name="Jiang B.G."/>
            <person name="Yang W.F."/>
            <person name="Lam T.T."/>
            <person name="Chang Q.C."/>
            <person name="Ding S.J."/>
            <person name="Wang X.J."/>
            <person name="Zhu J.G."/>
            <person name="Ruan X.D."/>
            <person name="Zhao L."/>
            <person name="Wei J.T."/>
            <person name="Ye R.Z."/>
            <person name="Que T.C."/>
            <person name="Du C.H."/>
            <person name="Zhou Y.H."/>
            <person name="Cheng J.X."/>
            <person name="Dai P.F."/>
            <person name="Guo W.B."/>
            <person name="Han X.H."/>
            <person name="Huang E.J."/>
            <person name="Li L.F."/>
            <person name="Wei W."/>
            <person name="Gao Y.C."/>
            <person name="Liu J.Z."/>
            <person name="Shao H.Z."/>
            <person name="Wang X."/>
            <person name="Wang C.C."/>
            <person name="Yang T.C."/>
            <person name="Huo Q.B."/>
            <person name="Li W."/>
            <person name="Chen H.Y."/>
            <person name="Chen S.E."/>
            <person name="Zhou L.G."/>
            <person name="Ni X.B."/>
            <person name="Tian J.H."/>
            <person name="Sheng Y."/>
            <person name="Liu T."/>
            <person name="Pan Y.S."/>
            <person name="Xia L.Y."/>
            <person name="Li J."/>
            <person name="Zhao F."/>
            <person name="Cao W.C."/>
        </authorList>
    </citation>
    <scope>NUCLEOTIDE SEQUENCE</scope>
    <source>
        <strain evidence="11">Rsan-2018</strain>
    </source>
</reference>
<evidence type="ECO:0000256" key="4">
    <source>
        <dbReference type="ARBA" id="ARBA00022692"/>
    </source>
</evidence>
<feature type="domain" description="Ionotropic glutamate receptor C-terminal" evidence="10">
    <location>
        <begin position="267"/>
        <end position="512"/>
    </location>
</feature>
<evidence type="ECO:0000256" key="1">
    <source>
        <dbReference type="ARBA" id="ARBA00004651"/>
    </source>
</evidence>
<dbReference type="GO" id="GO:0005886">
    <property type="term" value="C:plasma membrane"/>
    <property type="evidence" value="ECO:0007669"/>
    <property type="project" value="UniProtKB-SubCell"/>
</dbReference>
<evidence type="ECO:0000256" key="9">
    <source>
        <dbReference type="SAM" id="Phobius"/>
    </source>
</evidence>
<feature type="transmembrane region" description="Helical" evidence="9">
    <location>
        <begin position="508"/>
        <end position="528"/>
    </location>
</feature>
<feature type="transmembrane region" description="Helical" evidence="9">
    <location>
        <begin position="268"/>
        <end position="289"/>
    </location>
</feature>
<protein>
    <recommendedName>
        <fullName evidence="10">Ionotropic glutamate receptor C-terminal domain-containing protein</fullName>
    </recommendedName>
</protein>